<name>A0A0K9FFF7_9BACI</name>
<dbReference type="GO" id="GO:0008610">
    <property type="term" value="P:lipid biosynthetic process"/>
    <property type="evidence" value="ECO:0007669"/>
    <property type="project" value="TreeGrafter"/>
</dbReference>
<dbReference type="InterPro" id="IPR001031">
    <property type="entry name" value="Thioesterase"/>
</dbReference>
<dbReference type="PANTHER" id="PTHR11487">
    <property type="entry name" value="THIOESTERASE"/>
    <property type="match status" value="1"/>
</dbReference>
<dbReference type="EMBL" id="LFXJ01000005">
    <property type="protein sequence ID" value="KMY33230.1"/>
    <property type="molecule type" value="Genomic_DNA"/>
</dbReference>
<gene>
    <name evidence="3" type="ORF">ACZ11_06920</name>
</gene>
<dbReference type="Pfam" id="PF00975">
    <property type="entry name" value="Thioesterase"/>
    <property type="match status" value="1"/>
</dbReference>
<dbReference type="PANTHER" id="PTHR11487:SF0">
    <property type="entry name" value="S-ACYL FATTY ACID SYNTHASE THIOESTERASE, MEDIUM CHAIN"/>
    <property type="match status" value="1"/>
</dbReference>
<protein>
    <recommendedName>
        <fullName evidence="2">Thioesterase domain-containing protein</fullName>
    </recommendedName>
</protein>
<comment type="caution">
    <text evidence="3">The sequence shown here is derived from an EMBL/GenBank/DDBJ whole genome shotgun (WGS) entry which is preliminary data.</text>
</comment>
<feature type="domain" description="Thioesterase" evidence="2">
    <location>
        <begin position="2"/>
        <end position="226"/>
    </location>
</feature>
<dbReference type="Proteomes" id="UP000037326">
    <property type="component" value="Unassembled WGS sequence"/>
</dbReference>
<sequence length="239" mass="27476">MKLFCIPYAGGSAAVYSKWKKKLSPLIELKQMELPGRGYRIKEPLIDNMPDMVENIFKEIKDQIESPYILFGHSMGALITYEVCKRIKQEGYPAPVHIFISGKQAPQAKSEKPNCYSLPEDEFIKHILNYNGTDDVVFKNKELASLFIPILRADFKLVETYKFDCSDDYLECDVSVFSGAEDRAVSWEDLSGWQEVTKGNCNFYQFKGGHFFINEHTEEVVDQINNVFNSIPKNIEQFI</sequence>
<evidence type="ECO:0000259" key="2">
    <source>
        <dbReference type="Pfam" id="PF00975"/>
    </source>
</evidence>
<dbReference type="InterPro" id="IPR029058">
    <property type="entry name" value="AB_hydrolase_fold"/>
</dbReference>
<dbReference type="Gene3D" id="3.40.50.1820">
    <property type="entry name" value="alpha/beta hydrolase"/>
    <property type="match status" value="1"/>
</dbReference>
<accession>A0A0K9FFF7</accession>
<organism evidence="3 4">
    <name type="scientific">Lysinibacillus xylanilyticus</name>
    <dbReference type="NCBI Taxonomy" id="582475"/>
    <lineage>
        <taxon>Bacteria</taxon>
        <taxon>Bacillati</taxon>
        <taxon>Bacillota</taxon>
        <taxon>Bacilli</taxon>
        <taxon>Bacillales</taxon>
        <taxon>Bacillaceae</taxon>
        <taxon>Lysinibacillus</taxon>
    </lineage>
</organism>
<dbReference type="SUPFAM" id="SSF53474">
    <property type="entry name" value="alpha/beta-Hydrolases"/>
    <property type="match status" value="1"/>
</dbReference>
<dbReference type="InterPro" id="IPR012223">
    <property type="entry name" value="TEII"/>
</dbReference>
<reference evidence="4" key="1">
    <citation type="submission" date="2015-07" db="EMBL/GenBank/DDBJ databases">
        <authorList>
            <consortium name="Consortium for Microbial Forensics and Genomics (microFORGE)"/>
            <person name="Knight B.M."/>
            <person name="Roberts D.P."/>
            <person name="Lin D."/>
            <person name="Hari K."/>
            <person name="Fletcher J."/>
            <person name="Melcher U."/>
            <person name="Blagden T."/>
            <person name="Winegar R.A."/>
        </authorList>
    </citation>
    <scope>NUCLEOTIDE SEQUENCE [LARGE SCALE GENOMIC DNA]</scope>
    <source>
        <strain evidence="4">DSM 23493</strain>
    </source>
</reference>
<proteinExistence type="inferred from homology"/>
<dbReference type="PATRIC" id="fig|582475.4.peg.864"/>
<evidence type="ECO:0000256" key="1">
    <source>
        <dbReference type="ARBA" id="ARBA00007169"/>
    </source>
</evidence>
<comment type="similarity">
    <text evidence="1">Belongs to the thioesterase family.</text>
</comment>
<dbReference type="AlphaFoldDB" id="A0A0K9FFF7"/>
<evidence type="ECO:0000313" key="4">
    <source>
        <dbReference type="Proteomes" id="UP000037326"/>
    </source>
</evidence>
<evidence type="ECO:0000313" key="3">
    <source>
        <dbReference type="EMBL" id="KMY33230.1"/>
    </source>
</evidence>